<evidence type="ECO:0000313" key="2">
    <source>
        <dbReference type="Proteomes" id="UP000243629"/>
    </source>
</evidence>
<dbReference type="PANTHER" id="PTHR35368:SF1">
    <property type="entry name" value="HYDROPEROXIDE REDUCTASE"/>
    <property type="match status" value="1"/>
</dbReference>
<accession>A0A1I4U6K5</accession>
<dbReference type="Gene3D" id="3.30.300.20">
    <property type="match status" value="1"/>
</dbReference>
<dbReference type="Pfam" id="PF02566">
    <property type="entry name" value="OsmC"/>
    <property type="match status" value="1"/>
</dbReference>
<dbReference type="STRING" id="1720063.SAMN05216217_11823"/>
<keyword evidence="2" id="KW-1185">Reference proteome</keyword>
<dbReference type="SUPFAM" id="SSF82784">
    <property type="entry name" value="OsmC-like"/>
    <property type="match status" value="1"/>
</dbReference>
<protein>
    <submittedName>
        <fullName evidence="1">Uncharacterized OsmC-related protein</fullName>
    </submittedName>
</protein>
<dbReference type="EMBL" id="FOUI01000018">
    <property type="protein sequence ID" value="SFM84515.1"/>
    <property type="molecule type" value="Genomic_DNA"/>
</dbReference>
<dbReference type="AlphaFoldDB" id="A0A1I4U6K5"/>
<gene>
    <name evidence="1" type="ORF">SAMN05216217_11823</name>
</gene>
<sequence>MTLKTLRAEGRMNAGMTIEVQCGQHTLYMDQPKGAGGQDKGPSPLEAILASVAGCFGTIGRYIAHQQKIELRGMQFSLEADYDPDGLLGRNLDVRPGFQELRVTVDIDADLDLPAKQAFLELIEKRCPVADNLTHGTRLSTRLKD</sequence>
<reference evidence="2" key="1">
    <citation type="submission" date="2016-10" db="EMBL/GenBank/DDBJ databases">
        <authorList>
            <person name="Varghese N."/>
            <person name="Submissions S."/>
        </authorList>
    </citation>
    <scope>NUCLEOTIDE SEQUENCE [LARGE SCALE GENOMIC DNA]</scope>
    <source>
        <strain evidence="2">DSM 24213</strain>
    </source>
</reference>
<organism evidence="1 2">
    <name type="scientific">Halopseudomonas yangmingensis</name>
    <dbReference type="NCBI Taxonomy" id="1720063"/>
    <lineage>
        <taxon>Bacteria</taxon>
        <taxon>Pseudomonadati</taxon>
        <taxon>Pseudomonadota</taxon>
        <taxon>Gammaproteobacteria</taxon>
        <taxon>Pseudomonadales</taxon>
        <taxon>Pseudomonadaceae</taxon>
        <taxon>Halopseudomonas</taxon>
    </lineage>
</organism>
<dbReference type="InterPro" id="IPR052924">
    <property type="entry name" value="OsmC/Ohr_hydroprdx_reductase"/>
</dbReference>
<name>A0A1I4U6K5_9GAMM</name>
<dbReference type="Proteomes" id="UP000243629">
    <property type="component" value="Unassembled WGS sequence"/>
</dbReference>
<dbReference type="InterPro" id="IPR003718">
    <property type="entry name" value="OsmC/Ohr_fam"/>
</dbReference>
<dbReference type="OrthoDB" id="9789573at2"/>
<dbReference type="InterPro" id="IPR036102">
    <property type="entry name" value="OsmC/Ohrsf"/>
</dbReference>
<dbReference type="PANTHER" id="PTHR35368">
    <property type="entry name" value="HYDROPEROXIDE REDUCTASE"/>
    <property type="match status" value="1"/>
</dbReference>
<dbReference type="RefSeq" id="WP_093478505.1">
    <property type="nucleotide sequence ID" value="NZ_FOUI01000018.1"/>
</dbReference>
<proteinExistence type="predicted"/>
<dbReference type="InterPro" id="IPR015946">
    <property type="entry name" value="KH_dom-like_a/b"/>
</dbReference>
<evidence type="ECO:0000313" key="1">
    <source>
        <dbReference type="EMBL" id="SFM84515.1"/>
    </source>
</evidence>